<accession>A0A914ZCS7</accession>
<name>A0A914ZCS7_9BILA</name>
<dbReference type="Proteomes" id="UP000887577">
    <property type="component" value="Unplaced"/>
</dbReference>
<dbReference type="PANTHER" id="PTHR31562:SF4">
    <property type="entry name" value="DUF268 DOMAIN-CONTAINING PROTEIN-RELATED"/>
    <property type="match status" value="1"/>
</dbReference>
<dbReference type="WBParaSite" id="PSU_v2.g8064.t1">
    <property type="protein sequence ID" value="PSU_v2.g8064.t1"/>
    <property type="gene ID" value="PSU_v2.g8064"/>
</dbReference>
<keyword evidence="1" id="KW-1185">Reference proteome</keyword>
<dbReference type="PANTHER" id="PTHR31562">
    <property type="entry name" value="PROTEIN CBG18972"/>
    <property type="match status" value="1"/>
</dbReference>
<protein>
    <submittedName>
        <fullName evidence="2">Uncharacterized protein</fullName>
    </submittedName>
</protein>
<dbReference type="InterPro" id="IPR004988">
    <property type="entry name" value="DUF273"/>
</dbReference>
<proteinExistence type="predicted"/>
<sequence>MELHFSDEKQKMQCYEMWKNSQDYDDLFAYQACTKHALNISSTLFVNGTIRLLRKLTPGWVRDGWLTETQWSPKDFMFHGWKKSKLGEEWEWPFAYHFHISECIYRDPYFSNFKYIPKFVSTNFRIKNLLTQKVKEIEVVYNTTLISRRIICRNGLKPINGICLQNRRQKNILRGPRIQNAIL</sequence>
<dbReference type="Pfam" id="PF03314">
    <property type="entry name" value="DUF273"/>
    <property type="match status" value="1"/>
</dbReference>
<dbReference type="AlphaFoldDB" id="A0A914ZCS7"/>
<evidence type="ECO:0000313" key="1">
    <source>
        <dbReference type="Proteomes" id="UP000887577"/>
    </source>
</evidence>
<organism evidence="1 2">
    <name type="scientific">Panagrolaimus superbus</name>
    <dbReference type="NCBI Taxonomy" id="310955"/>
    <lineage>
        <taxon>Eukaryota</taxon>
        <taxon>Metazoa</taxon>
        <taxon>Ecdysozoa</taxon>
        <taxon>Nematoda</taxon>
        <taxon>Chromadorea</taxon>
        <taxon>Rhabditida</taxon>
        <taxon>Tylenchina</taxon>
        <taxon>Panagrolaimomorpha</taxon>
        <taxon>Panagrolaimoidea</taxon>
        <taxon>Panagrolaimidae</taxon>
        <taxon>Panagrolaimus</taxon>
    </lineage>
</organism>
<reference evidence="2" key="1">
    <citation type="submission" date="2022-11" db="UniProtKB">
        <authorList>
            <consortium name="WormBaseParasite"/>
        </authorList>
    </citation>
    <scope>IDENTIFICATION</scope>
</reference>
<evidence type="ECO:0000313" key="2">
    <source>
        <dbReference type="WBParaSite" id="PSU_v2.g8064.t1"/>
    </source>
</evidence>